<feature type="domain" description="Cdc6 C-terminal" evidence="5">
    <location>
        <begin position="11"/>
        <end position="94"/>
    </location>
</feature>
<evidence type="ECO:0000259" key="5">
    <source>
        <dbReference type="SMART" id="SM01074"/>
    </source>
</evidence>
<dbReference type="InterPro" id="IPR036388">
    <property type="entry name" value="WH-like_DNA-bd_sf"/>
</dbReference>
<dbReference type="InterPro" id="IPR015163">
    <property type="entry name" value="Cdc6_C"/>
</dbReference>
<organism evidence="6 7">
    <name type="scientific">Halorubrum laminariae</name>
    <dbReference type="NCBI Taxonomy" id="1433523"/>
    <lineage>
        <taxon>Archaea</taxon>
        <taxon>Methanobacteriati</taxon>
        <taxon>Methanobacteriota</taxon>
        <taxon>Stenosarchaea group</taxon>
        <taxon>Halobacteria</taxon>
        <taxon>Halobacteriales</taxon>
        <taxon>Haloferacaceae</taxon>
        <taxon>Halorubrum</taxon>
    </lineage>
</organism>
<evidence type="ECO:0000256" key="4">
    <source>
        <dbReference type="ARBA" id="ARBA00022840"/>
    </source>
</evidence>
<evidence type="ECO:0000256" key="3">
    <source>
        <dbReference type="ARBA" id="ARBA00022741"/>
    </source>
</evidence>
<dbReference type="CDD" id="cd08768">
    <property type="entry name" value="Cdc6_C"/>
    <property type="match status" value="1"/>
</dbReference>
<dbReference type="Gene3D" id="1.10.10.10">
    <property type="entry name" value="Winged helix-like DNA-binding domain superfamily/Winged helix DNA-binding domain"/>
    <property type="match status" value="1"/>
</dbReference>
<feature type="non-terminal residue" evidence="6">
    <location>
        <position position="1"/>
    </location>
</feature>
<keyword evidence="3" id="KW-0547">Nucleotide-binding</keyword>
<dbReference type="GO" id="GO:0006260">
    <property type="term" value="P:DNA replication"/>
    <property type="evidence" value="ECO:0007669"/>
    <property type="project" value="UniProtKB-KW"/>
</dbReference>
<dbReference type="Proteomes" id="UP001597185">
    <property type="component" value="Unassembled WGS sequence"/>
</dbReference>
<dbReference type="GO" id="GO:0005524">
    <property type="term" value="F:ATP binding"/>
    <property type="evidence" value="ECO:0007669"/>
    <property type="project" value="UniProtKB-KW"/>
</dbReference>
<dbReference type="InterPro" id="IPR036390">
    <property type="entry name" value="WH_DNA-bd_sf"/>
</dbReference>
<dbReference type="EMBL" id="JBHUDB010000037">
    <property type="protein sequence ID" value="MFD1572497.1"/>
    <property type="molecule type" value="Genomic_DNA"/>
</dbReference>
<dbReference type="SMART" id="SM01074">
    <property type="entry name" value="Cdc6_C"/>
    <property type="match status" value="1"/>
</dbReference>
<keyword evidence="4" id="KW-0067">ATP-binding</keyword>
<sequence length="117" mass="13130">KDLTINDQALLMALAILESRGDTPARTKEVYSEYKRVADAIGTNQLTSRSIRDKLTNLDTYNLAMTHKRKGGVQGGDYYLSELRVNLDSLLEGFEHVEDFDGIVQDVDTFSRQSTLS</sequence>
<proteinExistence type="inferred from homology"/>
<comment type="caution">
    <text evidence="6">The sequence shown here is derived from an EMBL/GenBank/DDBJ whole genome shotgun (WGS) entry which is preliminary data.</text>
</comment>
<evidence type="ECO:0000256" key="2">
    <source>
        <dbReference type="ARBA" id="ARBA00022705"/>
    </source>
</evidence>
<protein>
    <recommendedName>
        <fullName evidence="5">Cdc6 C-terminal domain-containing protein</fullName>
    </recommendedName>
</protein>
<dbReference type="SUPFAM" id="SSF46785">
    <property type="entry name" value="Winged helix' DNA-binding domain"/>
    <property type="match status" value="1"/>
</dbReference>
<evidence type="ECO:0000256" key="1">
    <source>
        <dbReference type="ARBA" id="ARBA00006184"/>
    </source>
</evidence>
<evidence type="ECO:0000313" key="6">
    <source>
        <dbReference type="EMBL" id="MFD1572497.1"/>
    </source>
</evidence>
<keyword evidence="7" id="KW-1185">Reference proteome</keyword>
<reference evidence="6 7" key="1">
    <citation type="journal article" date="2019" name="Int. J. Syst. Evol. Microbiol.">
        <title>The Global Catalogue of Microorganisms (GCM) 10K type strain sequencing project: providing services to taxonomists for standard genome sequencing and annotation.</title>
        <authorList>
            <consortium name="The Broad Institute Genomics Platform"/>
            <consortium name="The Broad Institute Genome Sequencing Center for Infectious Disease"/>
            <person name="Wu L."/>
            <person name="Ma J."/>
        </authorList>
    </citation>
    <scope>NUCLEOTIDE SEQUENCE [LARGE SCALE GENOMIC DNA]</scope>
    <source>
        <strain evidence="6 7">CGMCC 1.12689</strain>
    </source>
</reference>
<accession>A0ABD6C5D3</accession>
<evidence type="ECO:0000313" key="7">
    <source>
        <dbReference type="Proteomes" id="UP001597185"/>
    </source>
</evidence>
<gene>
    <name evidence="6" type="ORF">ACFR9T_18310</name>
</gene>
<name>A0ABD6C5D3_9EURY</name>
<dbReference type="Pfam" id="PF09079">
    <property type="entry name" value="WHD_Cdc6"/>
    <property type="match status" value="1"/>
</dbReference>
<comment type="similarity">
    <text evidence="1">Belongs to the CDC6/cdc18 family.</text>
</comment>
<dbReference type="AlphaFoldDB" id="A0ABD6C5D3"/>
<keyword evidence="2" id="KW-0235">DNA replication</keyword>